<dbReference type="AlphaFoldDB" id="A0A6S7LV26"/>
<comment type="caution">
    <text evidence="1">The sequence shown here is derived from an EMBL/GenBank/DDBJ whole genome shotgun (WGS) entry which is preliminary data.</text>
</comment>
<protein>
    <submittedName>
        <fullName evidence="1">Uncharacterized protein</fullName>
    </submittedName>
</protein>
<dbReference type="Proteomes" id="UP001152795">
    <property type="component" value="Unassembled WGS sequence"/>
</dbReference>
<accession>A0A6S7LV26</accession>
<feature type="non-terminal residue" evidence="1">
    <location>
        <position position="224"/>
    </location>
</feature>
<dbReference type="EMBL" id="CACRXK020037372">
    <property type="protein sequence ID" value="CAB4045033.1"/>
    <property type="molecule type" value="Genomic_DNA"/>
</dbReference>
<sequence length="224" mass="26611">MVNDIKTVNPINQLVKFADDMTLEVPGMKTEIHPKPKWTVYKHGLKITRMSLNMEKTYEMIVRRNIPTLLPDPFPFIKRRTWLKILGITLQDLPSKWDLHFDEMLKKASARMYIMRVCKYYGFPIKQLDMLFNTLIMPIITYGIELWGGAYFNKYISQIDKFINRAHRNGYISGKLNIKEISIKRDKKLWDKVIHNKDNALQELLPDKLNRHLRPRGHEFELPL</sequence>
<reference evidence="1" key="1">
    <citation type="submission" date="2020-04" db="EMBL/GenBank/DDBJ databases">
        <authorList>
            <person name="Alioto T."/>
            <person name="Alioto T."/>
            <person name="Gomez Garrido J."/>
        </authorList>
    </citation>
    <scope>NUCLEOTIDE SEQUENCE</scope>
    <source>
        <strain evidence="1">A484AB</strain>
    </source>
</reference>
<name>A0A6S7LV26_PARCT</name>
<proteinExistence type="predicted"/>
<gene>
    <name evidence="1" type="ORF">PACLA_8A054471</name>
</gene>
<evidence type="ECO:0000313" key="1">
    <source>
        <dbReference type="EMBL" id="CAB4045033.1"/>
    </source>
</evidence>
<dbReference type="OrthoDB" id="5983390at2759"/>
<organism evidence="1 2">
    <name type="scientific">Paramuricea clavata</name>
    <name type="common">Red gorgonian</name>
    <name type="synonym">Violescent sea-whip</name>
    <dbReference type="NCBI Taxonomy" id="317549"/>
    <lineage>
        <taxon>Eukaryota</taxon>
        <taxon>Metazoa</taxon>
        <taxon>Cnidaria</taxon>
        <taxon>Anthozoa</taxon>
        <taxon>Octocorallia</taxon>
        <taxon>Malacalcyonacea</taxon>
        <taxon>Plexauridae</taxon>
        <taxon>Paramuricea</taxon>
    </lineage>
</organism>
<evidence type="ECO:0000313" key="2">
    <source>
        <dbReference type="Proteomes" id="UP001152795"/>
    </source>
</evidence>
<keyword evidence="2" id="KW-1185">Reference proteome</keyword>